<dbReference type="EMBL" id="JTDY01000275">
    <property type="protein sequence ID" value="KOB77954.1"/>
    <property type="molecule type" value="Genomic_DNA"/>
</dbReference>
<feature type="compositionally biased region" description="Polar residues" evidence="1">
    <location>
        <begin position="99"/>
        <end position="114"/>
    </location>
</feature>
<feature type="compositionally biased region" description="Basic and acidic residues" evidence="1">
    <location>
        <begin position="115"/>
        <end position="127"/>
    </location>
</feature>
<evidence type="ECO:0000313" key="3">
    <source>
        <dbReference type="EMBL" id="KOB77954.1"/>
    </source>
</evidence>
<evidence type="ECO:0000313" key="4">
    <source>
        <dbReference type="Proteomes" id="UP000037510"/>
    </source>
</evidence>
<evidence type="ECO:0000259" key="2">
    <source>
        <dbReference type="Pfam" id="PF03031"/>
    </source>
</evidence>
<dbReference type="STRING" id="104452.A0A0L7LRB6"/>
<feature type="region of interest" description="Disordered" evidence="1">
    <location>
        <begin position="74"/>
        <end position="167"/>
    </location>
</feature>
<protein>
    <recommendedName>
        <fullName evidence="2">FCP1 homology domain-containing protein</fullName>
    </recommendedName>
</protein>
<dbReference type="SUPFAM" id="SSF56784">
    <property type="entry name" value="HAD-like"/>
    <property type="match status" value="1"/>
</dbReference>
<feature type="domain" description="FCP1 homology" evidence="2">
    <location>
        <begin position="582"/>
        <end position="632"/>
    </location>
</feature>
<reference evidence="3 4" key="1">
    <citation type="journal article" date="2015" name="Genome Biol. Evol.">
        <title>The genome of winter moth (Operophtera brumata) provides a genomic perspective on sexual dimorphism and phenology.</title>
        <authorList>
            <person name="Derks M.F."/>
            <person name="Smit S."/>
            <person name="Salis L."/>
            <person name="Schijlen E."/>
            <person name="Bossers A."/>
            <person name="Mateman C."/>
            <person name="Pijl A.S."/>
            <person name="de Ridder D."/>
            <person name="Groenen M.A."/>
            <person name="Visser M.E."/>
            <person name="Megens H.J."/>
        </authorList>
    </citation>
    <scope>NUCLEOTIDE SEQUENCE [LARGE SCALE GENOMIC DNA]</scope>
    <source>
        <strain evidence="3">WM2013NL</strain>
        <tissue evidence="3">Head and thorax</tissue>
    </source>
</reference>
<dbReference type="AlphaFoldDB" id="A0A0L7LRB6"/>
<accession>A0A0L7LRB6</accession>
<evidence type="ECO:0000256" key="1">
    <source>
        <dbReference type="SAM" id="MobiDB-lite"/>
    </source>
</evidence>
<sequence>MRLRSRKREPKLSKRNTKVVKLAKKPFTRSPAAWKKVIKKDIKNVLSDPQICVTRSQKLKTCLKTRPVRTKITRSMEKPVESHKKPKNERTKKPIFQTVVRSTNKDPVSSSTSIKKPEKLKSQEVRKLPTRHSSLNRDTKKTEVTSAMNSPRKTRRLDKTDKSASLNSSPIRKVRQIGATSPIKPAVTSTNESPKKKAKKETWNEDDITMYEPHTTTVDFPTSKTDESDSEANIDSELCLPNDCLNNYIVIPDCNIPADEDINFLAVTAARVMTTETVESRKSSVDKRIAKRRKSSNDLEMYQPTSTTGDLDTDLDAVDFLANGEKYVQPDFVTMLEQDNCAGGSECEISSTCDNAEEAADVISACSARVECTQMTWVDAFDPYLFIKHEEATDVMSSCSARDECAQMTWVDAFDPYLFIKHVRSPTSPLFSGGGDRRDLVVQCARRVRADDIHGECTHHHPQPLDLHYSCPDDLCRSLDETLVHCSLQELPDASFHFAVLFQDCRYTPLDLHYSCPDDLCRSLDETLVHCSLQKLPDASFDFPVLFQDCRSLDETLVHCSLQELPDASFHFPVLFQDCRSLDETLVHCSLQELTDASFHFPVLFQGCRYTVFVRTRPHFAEFLARVSRLYEKDDVRPYIRDKYKLFSYLPPD</sequence>
<dbReference type="Pfam" id="PF03031">
    <property type="entry name" value="NIF"/>
    <property type="match status" value="1"/>
</dbReference>
<name>A0A0L7LRB6_OPEBR</name>
<organism evidence="3 4">
    <name type="scientific">Operophtera brumata</name>
    <name type="common">Winter moth</name>
    <name type="synonym">Phalaena brumata</name>
    <dbReference type="NCBI Taxonomy" id="104452"/>
    <lineage>
        <taxon>Eukaryota</taxon>
        <taxon>Metazoa</taxon>
        <taxon>Ecdysozoa</taxon>
        <taxon>Arthropoda</taxon>
        <taxon>Hexapoda</taxon>
        <taxon>Insecta</taxon>
        <taxon>Pterygota</taxon>
        <taxon>Neoptera</taxon>
        <taxon>Endopterygota</taxon>
        <taxon>Lepidoptera</taxon>
        <taxon>Glossata</taxon>
        <taxon>Ditrysia</taxon>
        <taxon>Geometroidea</taxon>
        <taxon>Geometridae</taxon>
        <taxon>Larentiinae</taxon>
        <taxon>Operophtera</taxon>
    </lineage>
</organism>
<gene>
    <name evidence="3" type="ORF">OBRU01_01669</name>
</gene>
<dbReference type="Proteomes" id="UP000037510">
    <property type="component" value="Unassembled WGS sequence"/>
</dbReference>
<proteinExistence type="predicted"/>
<feature type="compositionally biased region" description="Basic and acidic residues" evidence="1">
    <location>
        <begin position="74"/>
        <end position="92"/>
    </location>
</feature>
<dbReference type="InterPro" id="IPR004274">
    <property type="entry name" value="FCP1_dom"/>
</dbReference>
<dbReference type="InterPro" id="IPR036412">
    <property type="entry name" value="HAD-like_sf"/>
</dbReference>
<dbReference type="InterPro" id="IPR023214">
    <property type="entry name" value="HAD_sf"/>
</dbReference>
<comment type="caution">
    <text evidence="3">The sequence shown here is derived from an EMBL/GenBank/DDBJ whole genome shotgun (WGS) entry which is preliminary data.</text>
</comment>
<dbReference type="Gene3D" id="3.40.50.1000">
    <property type="entry name" value="HAD superfamily/HAD-like"/>
    <property type="match status" value="1"/>
</dbReference>
<keyword evidence="4" id="KW-1185">Reference proteome</keyword>